<dbReference type="EMBL" id="CAUJNA010003316">
    <property type="protein sequence ID" value="CAJ1398916.1"/>
    <property type="molecule type" value="Genomic_DNA"/>
</dbReference>
<evidence type="ECO:0000313" key="3">
    <source>
        <dbReference type="Proteomes" id="UP001178507"/>
    </source>
</evidence>
<feature type="region of interest" description="Disordered" evidence="1">
    <location>
        <begin position="1"/>
        <end position="42"/>
    </location>
</feature>
<dbReference type="Proteomes" id="UP001178507">
    <property type="component" value="Unassembled WGS sequence"/>
</dbReference>
<proteinExistence type="predicted"/>
<dbReference type="AlphaFoldDB" id="A0AA36ND25"/>
<evidence type="ECO:0000256" key="1">
    <source>
        <dbReference type="SAM" id="MobiDB-lite"/>
    </source>
</evidence>
<reference evidence="2" key="1">
    <citation type="submission" date="2023-08" db="EMBL/GenBank/DDBJ databases">
        <authorList>
            <person name="Chen Y."/>
            <person name="Shah S."/>
            <person name="Dougan E. K."/>
            <person name="Thang M."/>
            <person name="Chan C."/>
        </authorList>
    </citation>
    <scope>NUCLEOTIDE SEQUENCE</scope>
</reference>
<sequence>MGLHPRFWWDEAEESQTTQDGAEEQESQKQSEPEAAVEEDNLTPVLKLMSAGKFEDATRELMKMLKDAPEDPVVLHNLGVAFTEEGKFQDAEEKFLQAWESQKKADKVNYATMFGLATVLTEQGETGKLMQAEALFHDFLEMAISKEEKAIPETYRGFVGLADNLERQKCPLSERLPPARWAGCPLARRWAEASQAWQNAVDMAEPMPAAQPSPLGLGPRR</sequence>
<keyword evidence="3" id="KW-1185">Reference proteome</keyword>
<gene>
    <name evidence="2" type="ORF">EVOR1521_LOCUS22564</name>
</gene>
<evidence type="ECO:0008006" key="4">
    <source>
        <dbReference type="Google" id="ProtNLM"/>
    </source>
</evidence>
<dbReference type="InterPro" id="IPR011990">
    <property type="entry name" value="TPR-like_helical_dom_sf"/>
</dbReference>
<evidence type="ECO:0000313" key="2">
    <source>
        <dbReference type="EMBL" id="CAJ1398916.1"/>
    </source>
</evidence>
<dbReference type="SUPFAM" id="SSF48452">
    <property type="entry name" value="TPR-like"/>
    <property type="match status" value="1"/>
</dbReference>
<organism evidence="2 3">
    <name type="scientific">Effrenium voratum</name>
    <dbReference type="NCBI Taxonomy" id="2562239"/>
    <lineage>
        <taxon>Eukaryota</taxon>
        <taxon>Sar</taxon>
        <taxon>Alveolata</taxon>
        <taxon>Dinophyceae</taxon>
        <taxon>Suessiales</taxon>
        <taxon>Symbiodiniaceae</taxon>
        <taxon>Effrenium</taxon>
    </lineage>
</organism>
<accession>A0AA36ND25</accession>
<dbReference type="Gene3D" id="1.25.40.10">
    <property type="entry name" value="Tetratricopeptide repeat domain"/>
    <property type="match status" value="1"/>
</dbReference>
<comment type="caution">
    <text evidence="2">The sequence shown here is derived from an EMBL/GenBank/DDBJ whole genome shotgun (WGS) entry which is preliminary data.</text>
</comment>
<protein>
    <recommendedName>
        <fullName evidence="4">Tetratricopeptide repeat protein</fullName>
    </recommendedName>
</protein>
<name>A0AA36ND25_9DINO</name>